<dbReference type="Gene3D" id="3.80.10.10">
    <property type="entry name" value="Ribonuclease Inhibitor"/>
    <property type="match status" value="1"/>
</dbReference>
<dbReference type="InterPro" id="IPR053139">
    <property type="entry name" value="Surface_bspA-like"/>
</dbReference>
<comment type="caution">
    <text evidence="1">The sequence shown here is derived from an EMBL/GenBank/DDBJ whole genome shotgun (WGS) entry which is preliminary data.</text>
</comment>
<reference evidence="1 2" key="1">
    <citation type="submission" date="2024-04" db="EMBL/GenBank/DDBJ databases">
        <title>Tritrichomonas musculus Genome.</title>
        <authorList>
            <person name="Alves-Ferreira E."/>
            <person name="Grigg M."/>
            <person name="Lorenzi H."/>
            <person name="Galac M."/>
        </authorList>
    </citation>
    <scope>NUCLEOTIDE SEQUENCE [LARGE SCALE GENOMIC DNA]</scope>
    <source>
        <strain evidence="1 2">EAF2021</strain>
    </source>
</reference>
<dbReference type="InterPro" id="IPR032675">
    <property type="entry name" value="LRR_dom_sf"/>
</dbReference>
<dbReference type="Proteomes" id="UP001470230">
    <property type="component" value="Unassembled WGS sequence"/>
</dbReference>
<proteinExistence type="predicted"/>
<dbReference type="InterPro" id="IPR026906">
    <property type="entry name" value="LRR_5"/>
</dbReference>
<dbReference type="PANTHER" id="PTHR45661:SF3">
    <property type="entry name" value="IG-LIKE DOMAIN-CONTAINING PROTEIN"/>
    <property type="match status" value="1"/>
</dbReference>
<name>A0ABR2GZA9_9EUKA</name>
<dbReference type="SUPFAM" id="SSF52058">
    <property type="entry name" value="L domain-like"/>
    <property type="match status" value="1"/>
</dbReference>
<protein>
    <submittedName>
        <fullName evidence="1">Uncharacterized protein</fullName>
    </submittedName>
</protein>
<gene>
    <name evidence="1" type="ORF">M9Y10_032475</name>
</gene>
<dbReference type="Pfam" id="PF13306">
    <property type="entry name" value="LRR_5"/>
    <property type="match status" value="2"/>
</dbReference>
<sequence length="215" mass="24931">MPPNLAELRSGRRNSTLNLIKIEAMPSNHHFIFVDNKVVLDKSRKQSDDYDVLVFARRDIEAFTVPSFIKRIDRCAFQSCTKPKNVNFSDDSKLKSIENNAFECVSIESISIPHHVTYIGERAFVSTAELRSVDVPIDSELQIIDHHAFSESSFQRVFIPPLVERIKYGSFSCGKLRKVDMTPNSNLRVIDNYAFMMMSSYWKHCFFRHLQFKEI</sequence>
<evidence type="ECO:0000313" key="2">
    <source>
        <dbReference type="Proteomes" id="UP001470230"/>
    </source>
</evidence>
<organism evidence="1 2">
    <name type="scientific">Tritrichomonas musculus</name>
    <dbReference type="NCBI Taxonomy" id="1915356"/>
    <lineage>
        <taxon>Eukaryota</taxon>
        <taxon>Metamonada</taxon>
        <taxon>Parabasalia</taxon>
        <taxon>Tritrichomonadida</taxon>
        <taxon>Tritrichomonadidae</taxon>
        <taxon>Tritrichomonas</taxon>
    </lineage>
</organism>
<keyword evidence="2" id="KW-1185">Reference proteome</keyword>
<dbReference type="EMBL" id="JAPFFF010000053">
    <property type="protein sequence ID" value="KAK8839011.1"/>
    <property type="molecule type" value="Genomic_DNA"/>
</dbReference>
<evidence type="ECO:0000313" key="1">
    <source>
        <dbReference type="EMBL" id="KAK8839011.1"/>
    </source>
</evidence>
<dbReference type="PANTHER" id="PTHR45661">
    <property type="entry name" value="SURFACE ANTIGEN"/>
    <property type="match status" value="1"/>
</dbReference>
<accession>A0ABR2GZA9</accession>